<keyword evidence="6" id="KW-1185">Reference proteome</keyword>
<evidence type="ECO:0000313" key="5">
    <source>
        <dbReference type="EMBL" id="MEX6634157.1"/>
    </source>
</evidence>
<dbReference type="Gene3D" id="3.30.910.20">
    <property type="entry name" value="Skp domain"/>
    <property type="match status" value="1"/>
</dbReference>
<reference evidence="5 6" key="1">
    <citation type="submission" date="2024-05" db="EMBL/GenBank/DDBJ databases">
        <title>Three bacterial strains, DH-69, EH-24, and ECK-19 isolated from coastal sediments.</title>
        <authorList>
            <person name="Ye Y.-Q."/>
            <person name="Du Z.-J."/>
        </authorList>
    </citation>
    <scope>NUCLEOTIDE SEQUENCE [LARGE SCALE GENOMIC DNA]</scope>
    <source>
        <strain evidence="5 6">ECK-19</strain>
    </source>
</reference>
<dbReference type="Proteomes" id="UP001560685">
    <property type="component" value="Unassembled WGS sequence"/>
</dbReference>
<proteinExistence type="inferred from homology"/>
<dbReference type="EMBL" id="JBEHZE010000001">
    <property type="protein sequence ID" value="MEX6634157.1"/>
    <property type="molecule type" value="Genomic_DNA"/>
</dbReference>
<feature type="chain" id="PRO_5047301607" evidence="4">
    <location>
        <begin position="21"/>
        <end position="212"/>
    </location>
</feature>
<dbReference type="PANTHER" id="PTHR35089:SF1">
    <property type="entry name" value="CHAPERONE PROTEIN SKP"/>
    <property type="match status" value="1"/>
</dbReference>
<dbReference type="SUPFAM" id="SSF111384">
    <property type="entry name" value="OmpH-like"/>
    <property type="match status" value="1"/>
</dbReference>
<dbReference type="InterPro" id="IPR005632">
    <property type="entry name" value="Chaperone_Skp"/>
</dbReference>
<protein>
    <submittedName>
        <fullName evidence="5">OmpH family outer membrane protein</fullName>
    </submittedName>
</protein>
<sequence>MKKQLIAMTGAAALVLTAFAGGAFVNNAEAQSAQKAPVILIVDRAMLISQSKAGKTIPSQAESLKVNVEKELESEAGKLKKEIESFQKNASLMSDEVRQKTEQDLAVRSQYGMPQRVQIMEQAFSAAVQQAQTKILVESQPILKDIVDKRGATILLDRSAVMYAAPETDITQEVMSALDKKFPKVDVEKVSLAEIEKQIKEAQSKAQNAKKN</sequence>
<evidence type="ECO:0000256" key="3">
    <source>
        <dbReference type="SAM" id="Coils"/>
    </source>
</evidence>
<evidence type="ECO:0000256" key="1">
    <source>
        <dbReference type="ARBA" id="ARBA00009091"/>
    </source>
</evidence>
<dbReference type="RefSeq" id="WP_369314147.1">
    <property type="nucleotide sequence ID" value="NZ_JBEHZE010000001.1"/>
</dbReference>
<dbReference type="InterPro" id="IPR024930">
    <property type="entry name" value="Skp_dom_sf"/>
</dbReference>
<gene>
    <name evidence="5" type="ORF">ABFZ84_11440</name>
</gene>
<keyword evidence="2 4" id="KW-0732">Signal</keyword>
<feature type="coiled-coil region" evidence="3">
    <location>
        <begin position="185"/>
        <end position="212"/>
    </location>
</feature>
<dbReference type="PANTHER" id="PTHR35089">
    <property type="entry name" value="CHAPERONE PROTEIN SKP"/>
    <property type="match status" value="1"/>
</dbReference>
<keyword evidence="3" id="KW-0175">Coiled coil</keyword>
<comment type="similarity">
    <text evidence="1">Belongs to the Skp family.</text>
</comment>
<feature type="signal peptide" evidence="4">
    <location>
        <begin position="1"/>
        <end position="20"/>
    </location>
</feature>
<dbReference type="Pfam" id="PF03938">
    <property type="entry name" value="OmpH"/>
    <property type="match status" value="1"/>
</dbReference>
<dbReference type="SMART" id="SM00935">
    <property type="entry name" value="OmpH"/>
    <property type="match status" value="1"/>
</dbReference>
<accession>A0ABV3Z9U6</accession>
<evidence type="ECO:0000313" key="6">
    <source>
        <dbReference type="Proteomes" id="UP001560685"/>
    </source>
</evidence>
<evidence type="ECO:0000256" key="4">
    <source>
        <dbReference type="SAM" id="SignalP"/>
    </source>
</evidence>
<organism evidence="5 6">
    <name type="scientific">Hyphococcus lacteus</name>
    <dbReference type="NCBI Taxonomy" id="3143536"/>
    <lineage>
        <taxon>Bacteria</taxon>
        <taxon>Pseudomonadati</taxon>
        <taxon>Pseudomonadota</taxon>
        <taxon>Alphaproteobacteria</taxon>
        <taxon>Parvularculales</taxon>
        <taxon>Parvularculaceae</taxon>
        <taxon>Hyphococcus</taxon>
    </lineage>
</organism>
<evidence type="ECO:0000256" key="2">
    <source>
        <dbReference type="ARBA" id="ARBA00022729"/>
    </source>
</evidence>
<comment type="caution">
    <text evidence="5">The sequence shown here is derived from an EMBL/GenBank/DDBJ whole genome shotgun (WGS) entry which is preliminary data.</text>
</comment>
<name>A0ABV3Z9U6_9PROT</name>